<comment type="function">
    <text evidence="7">Hydrolyzes ribosome-free peptidyl-tRNAs (with 1 or more amino acids incorporated), which drop off the ribosome during protein synthesis, or as a result of ribosome stalling.</text>
</comment>
<dbReference type="AlphaFoldDB" id="A0A5C7EHS3"/>
<dbReference type="InterPro" id="IPR001328">
    <property type="entry name" value="Pept_tRNA_hydro"/>
</dbReference>
<comment type="catalytic activity">
    <reaction evidence="7">
        <text>an N-acyl-L-alpha-aminoacyl-tRNA + H2O = an N-acyl-L-amino acid + a tRNA + H(+)</text>
        <dbReference type="Rhea" id="RHEA:54448"/>
        <dbReference type="Rhea" id="RHEA-COMP:10123"/>
        <dbReference type="Rhea" id="RHEA-COMP:13883"/>
        <dbReference type="ChEBI" id="CHEBI:15377"/>
        <dbReference type="ChEBI" id="CHEBI:15378"/>
        <dbReference type="ChEBI" id="CHEBI:59874"/>
        <dbReference type="ChEBI" id="CHEBI:78442"/>
        <dbReference type="ChEBI" id="CHEBI:138191"/>
        <dbReference type="EC" id="3.1.1.29"/>
    </reaction>
</comment>
<dbReference type="Gene3D" id="3.40.50.1470">
    <property type="entry name" value="Peptidyl-tRNA hydrolase"/>
    <property type="match status" value="1"/>
</dbReference>
<keyword evidence="2 7" id="KW-0820">tRNA-binding</keyword>
<comment type="function">
    <text evidence="7">Catalyzes the release of premature peptidyl moieties from peptidyl-tRNA molecules trapped in stalled 50S ribosomal subunits, and thus maintains levels of free tRNAs and 50S ribosomes.</text>
</comment>
<dbReference type="GO" id="GO:0000049">
    <property type="term" value="F:tRNA binding"/>
    <property type="evidence" value="ECO:0007669"/>
    <property type="project" value="UniProtKB-UniRule"/>
</dbReference>
<keyword evidence="9" id="KW-1185">Reference proteome</keyword>
<keyword evidence="3 7" id="KW-0378">Hydrolase</keyword>
<dbReference type="InParanoid" id="A0A5C7EHS3"/>
<evidence type="ECO:0000256" key="7">
    <source>
        <dbReference type="HAMAP-Rule" id="MF_00083"/>
    </source>
</evidence>
<dbReference type="NCBIfam" id="TIGR00447">
    <property type="entry name" value="pth"/>
    <property type="match status" value="1"/>
</dbReference>
<dbReference type="InterPro" id="IPR018171">
    <property type="entry name" value="Pept_tRNA_hydro_CS"/>
</dbReference>
<comment type="subcellular location">
    <subcellularLocation>
        <location evidence="7">Cytoplasm</location>
    </subcellularLocation>
</comment>
<feature type="binding site" evidence="7">
    <location>
        <position position="65"/>
    </location>
    <ligand>
        <name>tRNA</name>
        <dbReference type="ChEBI" id="CHEBI:17843"/>
    </ligand>
</feature>
<dbReference type="InterPro" id="IPR036416">
    <property type="entry name" value="Pept_tRNA_hydro_sf"/>
</dbReference>
<protein>
    <recommendedName>
        <fullName evidence="6 7">Peptidyl-tRNA hydrolase</fullName>
        <shortName evidence="7">Pth</shortName>
        <ecNumber evidence="1 7">3.1.1.29</ecNumber>
    </recommendedName>
</protein>
<dbReference type="RefSeq" id="WP_147800655.1">
    <property type="nucleotide sequence ID" value="NZ_VPFL01000020.1"/>
</dbReference>
<feature type="binding site" evidence="7">
    <location>
        <position position="67"/>
    </location>
    <ligand>
        <name>tRNA</name>
        <dbReference type="ChEBI" id="CHEBI:17843"/>
    </ligand>
</feature>
<evidence type="ECO:0000256" key="2">
    <source>
        <dbReference type="ARBA" id="ARBA00022555"/>
    </source>
</evidence>
<dbReference type="PANTHER" id="PTHR17224">
    <property type="entry name" value="PEPTIDYL-TRNA HYDROLASE"/>
    <property type="match status" value="1"/>
</dbReference>
<evidence type="ECO:0000256" key="6">
    <source>
        <dbReference type="ARBA" id="ARBA00050038"/>
    </source>
</evidence>
<name>A0A5C7EHS3_9PROT</name>
<feature type="site" description="Stabilizes the basic form of H active site to accept a proton" evidence="7">
    <location>
        <position position="92"/>
    </location>
</feature>
<dbReference type="GO" id="GO:0005737">
    <property type="term" value="C:cytoplasm"/>
    <property type="evidence" value="ECO:0007669"/>
    <property type="project" value="UniProtKB-SubCell"/>
</dbReference>
<dbReference type="FunFam" id="3.40.50.1470:FF:000001">
    <property type="entry name" value="Peptidyl-tRNA hydrolase"/>
    <property type="match status" value="1"/>
</dbReference>
<feature type="binding site" evidence="7">
    <location>
        <position position="14"/>
    </location>
    <ligand>
        <name>tRNA</name>
        <dbReference type="ChEBI" id="CHEBI:17843"/>
    </ligand>
</feature>
<evidence type="ECO:0000256" key="5">
    <source>
        <dbReference type="ARBA" id="ARBA00038063"/>
    </source>
</evidence>
<dbReference type="HAMAP" id="MF_00083">
    <property type="entry name" value="Pept_tRNA_hydro_bact"/>
    <property type="match status" value="1"/>
</dbReference>
<accession>A0A5C7EHS3</accession>
<feature type="site" description="Discriminates between blocked and unblocked aminoacyl-tRNA" evidence="7">
    <location>
        <position position="9"/>
    </location>
</feature>
<dbReference type="SUPFAM" id="SSF53178">
    <property type="entry name" value="Peptidyl-tRNA hydrolase-like"/>
    <property type="match status" value="1"/>
</dbReference>
<proteinExistence type="inferred from homology"/>
<dbReference type="EC" id="3.1.1.29" evidence="1 7"/>
<dbReference type="Pfam" id="PF01195">
    <property type="entry name" value="Pept_tRNA_hydro"/>
    <property type="match status" value="1"/>
</dbReference>
<dbReference type="OrthoDB" id="5291754at2"/>
<dbReference type="GO" id="GO:0004045">
    <property type="term" value="F:peptidyl-tRNA hydrolase activity"/>
    <property type="evidence" value="ECO:0007669"/>
    <property type="project" value="UniProtKB-UniRule"/>
</dbReference>
<gene>
    <name evidence="7" type="primary">pth</name>
    <name evidence="8" type="ORF">FR698_13140</name>
</gene>
<dbReference type="Proteomes" id="UP000321201">
    <property type="component" value="Unassembled WGS sequence"/>
</dbReference>
<comment type="similarity">
    <text evidence="5 7">Belongs to the PTH family.</text>
</comment>
<dbReference type="FunCoup" id="A0A5C7EHS3">
    <property type="interactions" value="400"/>
</dbReference>
<dbReference type="EMBL" id="VPFL01000020">
    <property type="protein sequence ID" value="TXF10888.1"/>
    <property type="molecule type" value="Genomic_DNA"/>
</dbReference>
<dbReference type="CDD" id="cd00462">
    <property type="entry name" value="PTH"/>
    <property type="match status" value="1"/>
</dbReference>
<dbReference type="GO" id="GO:0072344">
    <property type="term" value="P:rescue of stalled ribosome"/>
    <property type="evidence" value="ECO:0007669"/>
    <property type="project" value="UniProtKB-UniRule"/>
</dbReference>
<organism evidence="8 9">
    <name type="scientific">Pelomicrobium methylotrophicum</name>
    <dbReference type="NCBI Taxonomy" id="2602750"/>
    <lineage>
        <taxon>Bacteria</taxon>
        <taxon>Pseudomonadati</taxon>
        <taxon>Pseudomonadota</taxon>
        <taxon>Hydrogenophilia</taxon>
        <taxon>Hydrogenophilia incertae sedis</taxon>
        <taxon>Pelomicrobium</taxon>
    </lineage>
</organism>
<keyword evidence="4 7" id="KW-0694">RNA-binding</keyword>
<dbReference type="GO" id="GO:0006515">
    <property type="term" value="P:protein quality control for misfolded or incompletely synthesized proteins"/>
    <property type="evidence" value="ECO:0007669"/>
    <property type="project" value="UniProtKB-UniRule"/>
</dbReference>
<dbReference type="PANTHER" id="PTHR17224:SF1">
    <property type="entry name" value="PEPTIDYL-TRNA HYDROLASE"/>
    <property type="match status" value="1"/>
</dbReference>
<evidence type="ECO:0000313" key="9">
    <source>
        <dbReference type="Proteomes" id="UP000321201"/>
    </source>
</evidence>
<reference evidence="8 9" key="1">
    <citation type="submission" date="2019-08" db="EMBL/GenBank/DDBJ databases">
        <title>Pelomicrobium methylotrophicum gen. nov., sp. nov. a moderately thermophilic, facultatively anaerobic, lithoautotrophic and methylotrophic bacterium isolated from a terrestrial mud volcano.</title>
        <authorList>
            <person name="Slobodkina G.B."/>
            <person name="Merkel A.Y."/>
            <person name="Slobodkin A.I."/>
        </authorList>
    </citation>
    <scope>NUCLEOTIDE SEQUENCE [LARGE SCALE GENOMIC DNA]</scope>
    <source>
        <strain evidence="8 9">SM250</strain>
    </source>
</reference>
<comment type="subunit">
    <text evidence="7">Monomer.</text>
</comment>
<feature type="active site" description="Proton acceptor" evidence="7">
    <location>
        <position position="19"/>
    </location>
</feature>
<sequence length="189" mass="20829">MQLVVGLGNPGAEYARTRHNAGFWWVDRIAERHRAVWREEPKFHGAVARVVDGEADVWLLKPFTYMNLSGRAVGAMARFYKIAPERLLVAHDELDFAPGTVKLKRGGGVAGHNGLKDIAAHLATPNFWRLRIGIGHPGVGSDVAAYVLSPPRSEELGAIEQAIARGLEVWPLLARGQMEAAMQKLHTKR</sequence>
<dbReference type="PROSITE" id="PS01196">
    <property type="entry name" value="PEPT_TRNA_HYDROL_2"/>
    <property type="match status" value="1"/>
</dbReference>
<evidence type="ECO:0000256" key="1">
    <source>
        <dbReference type="ARBA" id="ARBA00013260"/>
    </source>
</evidence>
<evidence type="ECO:0000256" key="3">
    <source>
        <dbReference type="ARBA" id="ARBA00022801"/>
    </source>
</evidence>
<keyword evidence="7" id="KW-0963">Cytoplasm</keyword>
<comment type="caution">
    <text evidence="8">The sequence shown here is derived from an EMBL/GenBank/DDBJ whole genome shotgun (WGS) entry which is preliminary data.</text>
</comment>
<evidence type="ECO:0000256" key="4">
    <source>
        <dbReference type="ARBA" id="ARBA00022884"/>
    </source>
</evidence>
<feature type="binding site" evidence="7">
    <location>
        <position position="113"/>
    </location>
    <ligand>
        <name>tRNA</name>
        <dbReference type="ChEBI" id="CHEBI:17843"/>
    </ligand>
</feature>
<evidence type="ECO:0000313" key="8">
    <source>
        <dbReference type="EMBL" id="TXF10888.1"/>
    </source>
</evidence>